<feature type="transmembrane region" description="Helical" evidence="8">
    <location>
        <begin position="171"/>
        <end position="202"/>
    </location>
</feature>
<evidence type="ECO:0000256" key="4">
    <source>
        <dbReference type="ARBA" id="ARBA00022679"/>
    </source>
</evidence>
<feature type="transmembrane region" description="Helical" evidence="8">
    <location>
        <begin position="377"/>
        <end position="398"/>
    </location>
</feature>
<dbReference type="InterPro" id="IPR038731">
    <property type="entry name" value="RgtA/B/C-like"/>
</dbReference>
<evidence type="ECO:0000256" key="7">
    <source>
        <dbReference type="ARBA" id="ARBA00023136"/>
    </source>
</evidence>
<accession>A0A2H0WRF7</accession>
<evidence type="ECO:0000259" key="9">
    <source>
        <dbReference type="Pfam" id="PF13231"/>
    </source>
</evidence>
<dbReference type="Pfam" id="PF13231">
    <property type="entry name" value="PMT_2"/>
    <property type="match status" value="1"/>
</dbReference>
<sequence>MSPEKKLLLLILLIGAFLRFFNLTWGEGYYFHPDENNIAHSALSLSWPKLDPQFYAYGQFSPYLAYFSAQFYNLFSFVHHQKNLHFSEAVFFLRFWSALSSTATIYLIYLIGKKFFHPRFPFSFIPPLLIAFTPGLIQAAHFGTTESLLIFFFTAIIYFSLRFLKTNQKKNLFIVSVLSGLAVGTKISGAIFLTPPILAIIIRSIVSRGKNKLIIYQIAIIVITTTLLAVLSSPYLILNYSESSRILKYEIDVARGKVPIFYTRQFTDTIPYAFQIKKIFPYVLGWPLFILGAIGFLLTIISFIKNLLTKNKLDISYWILDISFLVYFLYHGQLFVKWTRFMTPILPFFALFVTYALEKIYHHLIKKVSSPTILYTLYFILLLLFLFPGILFFTSVYAKPDIRLSASQWTHQNIPENSIILSEAGNVVDFPIPDIHQEKYLKVTNLDFYNLEKDPKLQKQLISALEQTDYIIIPSRRIFANLHPSCQYPLTAKYYQSLFSNQLGFTLIKQFNPYPWEITDEKAEETWSVFDHPAIRIYQKNTPYSLEKYREILEIR</sequence>
<protein>
    <recommendedName>
        <fullName evidence="9">Glycosyltransferase RgtA/B/C/D-like domain-containing protein</fullName>
    </recommendedName>
</protein>
<dbReference type="AlphaFoldDB" id="A0A2H0WRF7"/>
<dbReference type="GO" id="GO:0009103">
    <property type="term" value="P:lipopolysaccharide biosynthetic process"/>
    <property type="evidence" value="ECO:0007669"/>
    <property type="project" value="UniProtKB-ARBA"/>
</dbReference>
<reference evidence="11" key="1">
    <citation type="submission" date="2017-09" db="EMBL/GenBank/DDBJ databases">
        <title>Depth-based differentiation of microbial function through sediment-hosted aquifers and enrichment of novel symbionts in the deep terrestrial subsurface.</title>
        <authorList>
            <person name="Probst A.J."/>
            <person name="Ladd B."/>
            <person name="Jarett J.K."/>
            <person name="Geller-Mcgrath D.E."/>
            <person name="Sieber C.M.K."/>
            <person name="Emerson J.B."/>
            <person name="Anantharaman K."/>
            <person name="Thomas B.C."/>
            <person name="Malmstrom R."/>
            <person name="Stieglmeier M."/>
            <person name="Klingl A."/>
            <person name="Woyke T."/>
            <person name="Ryan C.M."/>
            <person name="Banfield J.F."/>
        </authorList>
    </citation>
    <scope>NUCLEOTIDE SEQUENCE [LARGE SCALE GENOMIC DNA]</scope>
</reference>
<dbReference type="PANTHER" id="PTHR33908">
    <property type="entry name" value="MANNOSYLTRANSFERASE YKCB-RELATED"/>
    <property type="match status" value="1"/>
</dbReference>
<keyword evidence="2" id="KW-1003">Cell membrane</keyword>
<dbReference type="Proteomes" id="UP000231282">
    <property type="component" value="Unassembled WGS sequence"/>
</dbReference>
<keyword evidence="3" id="KW-0328">Glycosyltransferase</keyword>
<organism evidence="10 11">
    <name type="scientific">Candidatus Shapirobacteria bacterium CG09_land_8_20_14_0_10_38_17</name>
    <dbReference type="NCBI Taxonomy" id="1974884"/>
    <lineage>
        <taxon>Bacteria</taxon>
        <taxon>Candidatus Shapironibacteriota</taxon>
    </lineage>
</organism>
<proteinExistence type="predicted"/>
<evidence type="ECO:0000256" key="8">
    <source>
        <dbReference type="SAM" id="Phobius"/>
    </source>
</evidence>
<evidence type="ECO:0000313" key="10">
    <source>
        <dbReference type="EMBL" id="PIS15201.1"/>
    </source>
</evidence>
<keyword evidence="4" id="KW-0808">Transferase</keyword>
<feature type="transmembrane region" description="Helical" evidence="8">
    <location>
        <begin position="338"/>
        <end position="357"/>
    </location>
</feature>
<keyword evidence="7 8" id="KW-0472">Membrane</keyword>
<dbReference type="EMBL" id="PEZH01000022">
    <property type="protein sequence ID" value="PIS15201.1"/>
    <property type="molecule type" value="Genomic_DNA"/>
</dbReference>
<comment type="subcellular location">
    <subcellularLocation>
        <location evidence="1">Cell membrane</location>
        <topology evidence="1">Multi-pass membrane protein</topology>
    </subcellularLocation>
</comment>
<feature type="domain" description="Glycosyltransferase RgtA/B/C/D-like" evidence="9">
    <location>
        <begin position="90"/>
        <end position="223"/>
    </location>
</feature>
<keyword evidence="5 8" id="KW-0812">Transmembrane</keyword>
<evidence type="ECO:0000256" key="2">
    <source>
        <dbReference type="ARBA" id="ARBA00022475"/>
    </source>
</evidence>
<comment type="caution">
    <text evidence="10">The sequence shown here is derived from an EMBL/GenBank/DDBJ whole genome shotgun (WGS) entry which is preliminary data.</text>
</comment>
<evidence type="ECO:0000313" key="11">
    <source>
        <dbReference type="Proteomes" id="UP000231282"/>
    </source>
</evidence>
<name>A0A2H0WRF7_9BACT</name>
<feature type="transmembrane region" description="Helical" evidence="8">
    <location>
        <begin position="91"/>
        <end position="112"/>
    </location>
</feature>
<gene>
    <name evidence="10" type="ORF">COT63_01260</name>
</gene>
<feature type="transmembrane region" description="Helical" evidence="8">
    <location>
        <begin position="315"/>
        <end position="331"/>
    </location>
</feature>
<feature type="transmembrane region" description="Helical" evidence="8">
    <location>
        <begin position="214"/>
        <end position="238"/>
    </location>
</feature>
<dbReference type="PANTHER" id="PTHR33908:SF11">
    <property type="entry name" value="MEMBRANE PROTEIN"/>
    <property type="match status" value="1"/>
</dbReference>
<evidence type="ECO:0000256" key="5">
    <source>
        <dbReference type="ARBA" id="ARBA00022692"/>
    </source>
</evidence>
<dbReference type="InterPro" id="IPR050297">
    <property type="entry name" value="LipidA_mod_glycosyltrf_83"/>
</dbReference>
<feature type="transmembrane region" description="Helical" evidence="8">
    <location>
        <begin position="148"/>
        <end position="164"/>
    </location>
</feature>
<feature type="transmembrane region" description="Helical" evidence="8">
    <location>
        <begin position="279"/>
        <end position="303"/>
    </location>
</feature>
<keyword evidence="6 8" id="KW-1133">Transmembrane helix</keyword>
<evidence type="ECO:0000256" key="1">
    <source>
        <dbReference type="ARBA" id="ARBA00004651"/>
    </source>
</evidence>
<dbReference type="GO" id="GO:0005886">
    <property type="term" value="C:plasma membrane"/>
    <property type="evidence" value="ECO:0007669"/>
    <property type="project" value="UniProtKB-SubCell"/>
</dbReference>
<dbReference type="GO" id="GO:0016763">
    <property type="term" value="F:pentosyltransferase activity"/>
    <property type="evidence" value="ECO:0007669"/>
    <property type="project" value="TreeGrafter"/>
</dbReference>
<evidence type="ECO:0000256" key="3">
    <source>
        <dbReference type="ARBA" id="ARBA00022676"/>
    </source>
</evidence>
<evidence type="ECO:0000256" key="6">
    <source>
        <dbReference type="ARBA" id="ARBA00022989"/>
    </source>
</evidence>